<keyword evidence="1" id="KW-1015">Disulfide bond</keyword>
<dbReference type="EMBL" id="JAAWVO010014276">
    <property type="protein sequence ID" value="MBN3314139.1"/>
    <property type="molecule type" value="Genomic_DNA"/>
</dbReference>
<feature type="non-terminal residue" evidence="2">
    <location>
        <position position="1"/>
    </location>
</feature>
<keyword evidence="3" id="KW-1185">Reference proteome</keyword>
<name>A0A8J7NL91_ATRSP</name>
<dbReference type="PANTHER" id="PTHR19297">
    <property type="entry name" value="GLYCOSYLTRANSFERASE 14 FAMILY MEMBER"/>
    <property type="match status" value="1"/>
</dbReference>
<proteinExistence type="predicted"/>
<dbReference type="AlphaFoldDB" id="A0A8J7NL91"/>
<sequence>MPGVPGSNPINEKFHTSDMTAIARLVKWQDLEGDIRKGSPYPRCTGVHRRAVCVYGSGDLHWMLHQHHLFANKFDPEVDDTAIKCLEVYLRLKALHNIDLHAQYAPE</sequence>
<reference evidence="2" key="1">
    <citation type="journal article" date="2021" name="Cell">
        <title>Tracing the genetic footprints of vertebrate landing in non-teleost ray-finned fishes.</title>
        <authorList>
            <person name="Bi X."/>
            <person name="Wang K."/>
            <person name="Yang L."/>
            <person name="Pan H."/>
            <person name="Jiang H."/>
            <person name="Wei Q."/>
            <person name="Fang M."/>
            <person name="Yu H."/>
            <person name="Zhu C."/>
            <person name="Cai Y."/>
            <person name="He Y."/>
            <person name="Gan X."/>
            <person name="Zeng H."/>
            <person name="Yu D."/>
            <person name="Zhu Y."/>
            <person name="Jiang H."/>
            <person name="Qiu Q."/>
            <person name="Yang H."/>
            <person name="Zhang Y.E."/>
            <person name="Wang W."/>
            <person name="Zhu M."/>
            <person name="He S."/>
            <person name="Zhang G."/>
        </authorList>
    </citation>
    <scope>NUCLEOTIDE SEQUENCE</scope>
    <source>
        <strain evidence="2">Allg_001</strain>
    </source>
</reference>
<dbReference type="GO" id="GO:0008375">
    <property type="term" value="F:acetylglucosaminyltransferase activity"/>
    <property type="evidence" value="ECO:0007669"/>
    <property type="project" value="TreeGrafter"/>
</dbReference>
<protein>
    <submittedName>
        <fullName evidence="2">GCNT3 acetylglucosaminyltransferase</fullName>
    </submittedName>
</protein>
<organism evidence="2 3">
    <name type="scientific">Atractosteus spatula</name>
    <name type="common">Alligator gar</name>
    <name type="synonym">Lepisosteus spatula</name>
    <dbReference type="NCBI Taxonomy" id="7917"/>
    <lineage>
        <taxon>Eukaryota</taxon>
        <taxon>Metazoa</taxon>
        <taxon>Chordata</taxon>
        <taxon>Craniata</taxon>
        <taxon>Vertebrata</taxon>
        <taxon>Euteleostomi</taxon>
        <taxon>Actinopterygii</taxon>
        <taxon>Neopterygii</taxon>
        <taxon>Holostei</taxon>
        <taxon>Semionotiformes</taxon>
        <taxon>Lepisosteidae</taxon>
        <taxon>Atractosteus</taxon>
    </lineage>
</organism>
<feature type="non-terminal residue" evidence="2">
    <location>
        <position position="107"/>
    </location>
</feature>
<comment type="caution">
    <text evidence="2">The sequence shown here is derived from an EMBL/GenBank/DDBJ whole genome shotgun (WGS) entry which is preliminary data.</text>
</comment>
<gene>
    <name evidence="2" type="primary">Gcnt3</name>
    <name evidence="2" type="ORF">GTO95_0003650</name>
</gene>
<evidence type="ECO:0000313" key="3">
    <source>
        <dbReference type="Proteomes" id="UP000736164"/>
    </source>
</evidence>
<dbReference type="PANTHER" id="PTHR19297:SF81">
    <property type="entry name" value="BETA-1,3-GALACTOSYL-O-GLYCOSYL-GLYCOPROTEIN BETA-1,6-N-ACETYLGLUCOSAMINYLTRANSFERASE 3"/>
    <property type="match status" value="1"/>
</dbReference>
<evidence type="ECO:0000256" key="1">
    <source>
        <dbReference type="ARBA" id="ARBA00023157"/>
    </source>
</evidence>
<dbReference type="Proteomes" id="UP000736164">
    <property type="component" value="Unassembled WGS sequence"/>
</dbReference>
<accession>A0A8J7NL91</accession>
<evidence type="ECO:0000313" key="2">
    <source>
        <dbReference type="EMBL" id="MBN3314139.1"/>
    </source>
</evidence>